<evidence type="ECO:0000313" key="3">
    <source>
        <dbReference type="Proteomes" id="UP001364224"/>
    </source>
</evidence>
<sequence length="203" mass="22543">MRPILSILPRLVAAWMLVFNSAAAVLAQDRTETRREWGTLANGRTEFEVSDPALVPGTLALAAEQSGCRYKDYIKERPARFIRPEGRRLAIVFCAAIVGSHQVFDVSNVLRPTPVEFPIIVHPDGFGTTARPGVITWEKEAKVFQAESGSDTSPARLRHIYRLDRGTGSFVVVRVEFTPHGGIKDGWTTIWDAPIWSFPGMPN</sequence>
<organism evidence="2 3">
    <name type="scientific">Bradyrhizobium algeriense</name>
    <dbReference type="NCBI Taxonomy" id="634784"/>
    <lineage>
        <taxon>Bacteria</taxon>
        <taxon>Pseudomonadati</taxon>
        <taxon>Pseudomonadota</taxon>
        <taxon>Alphaproteobacteria</taxon>
        <taxon>Hyphomicrobiales</taxon>
        <taxon>Nitrobacteraceae</taxon>
        <taxon>Bradyrhizobium</taxon>
    </lineage>
</organism>
<accession>A0ABU8BJ34</accession>
<name>A0ABU8BJ34_9BRAD</name>
<dbReference type="EMBL" id="JAZHRV010000001">
    <property type="protein sequence ID" value="MEH2558543.1"/>
    <property type="molecule type" value="Genomic_DNA"/>
</dbReference>
<gene>
    <name evidence="2" type="ORF">V1286_006072</name>
</gene>
<dbReference type="Proteomes" id="UP001364224">
    <property type="component" value="Unassembled WGS sequence"/>
</dbReference>
<feature type="signal peptide" evidence="1">
    <location>
        <begin position="1"/>
        <end position="24"/>
    </location>
</feature>
<dbReference type="RefSeq" id="WP_334485671.1">
    <property type="nucleotide sequence ID" value="NZ_JAZHRV010000001.1"/>
</dbReference>
<protein>
    <submittedName>
        <fullName evidence="2">Uncharacterized protein</fullName>
    </submittedName>
</protein>
<keyword evidence="3" id="KW-1185">Reference proteome</keyword>
<evidence type="ECO:0000313" key="2">
    <source>
        <dbReference type="EMBL" id="MEH2558543.1"/>
    </source>
</evidence>
<comment type="caution">
    <text evidence="2">The sequence shown here is derived from an EMBL/GenBank/DDBJ whole genome shotgun (WGS) entry which is preliminary data.</text>
</comment>
<evidence type="ECO:0000256" key="1">
    <source>
        <dbReference type="SAM" id="SignalP"/>
    </source>
</evidence>
<feature type="chain" id="PRO_5045805743" evidence="1">
    <location>
        <begin position="25"/>
        <end position="203"/>
    </location>
</feature>
<keyword evidence="1" id="KW-0732">Signal</keyword>
<reference evidence="2 3" key="1">
    <citation type="submission" date="2024-02" db="EMBL/GenBank/DDBJ databases">
        <title>Adaptive strategies in a cosmopolitan and abundant soil bacterium.</title>
        <authorList>
            <person name="Carini P."/>
        </authorList>
    </citation>
    <scope>NUCLEOTIDE SEQUENCE [LARGE SCALE GENOMIC DNA]</scope>
    <source>
        <strain evidence="2 3">AZCC 1608</strain>
    </source>
</reference>
<proteinExistence type="predicted"/>